<evidence type="ECO:0000256" key="6">
    <source>
        <dbReference type="SAM" id="Phobius"/>
    </source>
</evidence>
<gene>
    <name evidence="7" type="ORF">IXC47_14010</name>
</gene>
<comment type="subcellular location">
    <subcellularLocation>
        <location evidence="1">Cell membrane</location>
        <topology evidence="1">Multi-pass membrane protein</topology>
    </subcellularLocation>
</comment>
<dbReference type="EMBL" id="JADOEL010000012">
    <property type="protein sequence ID" value="MBF8178799.1"/>
    <property type="molecule type" value="Genomic_DNA"/>
</dbReference>
<evidence type="ECO:0000256" key="5">
    <source>
        <dbReference type="ARBA" id="ARBA00023136"/>
    </source>
</evidence>
<organism evidence="7 8">
    <name type="scientific">Herminiimonas contaminans</name>
    <dbReference type="NCBI Taxonomy" id="1111140"/>
    <lineage>
        <taxon>Bacteria</taxon>
        <taxon>Pseudomonadati</taxon>
        <taxon>Pseudomonadota</taxon>
        <taxon>Betaproteobacteria</taxon>
        <taxon>Burkholderiales</taxon>
        <taxon>Oxalobacteraceae</taxon>
        <taxon>Herminiimonas</taxon>
    </lineage>
</organism>
<evidence type="ECO:0000313" key="8">
    <source>
        <dbReference type="Proteomes" id="UP000657372"/>
    </source>
</evidence>
<sequence>MLKLEARARPSRLISWMSPVLAVLLTALCGAILFALLGKDPLAGLAVFFLEPLKDLHGWSEVGVKVAPLLMISAGLAICFRANVFNIGAEGQLVFGAIAGGAVGLYFDKGSGGGPLMITVVLIAGMLGGMAWAAITAFLRDRFNANEILVSLMLVYVAQLLLSYLVQGVFKDPDGFNFPQSRMFSEGFVLPIVMEGTRLHLGIVLALIAALAAWLFLSKSYAGFRLQTGGMAPRAALYAGFSSRKALWTSLMICGALSGLAGVCEVLGPIGQLTPSVSPGYGFAAIIVAYVGRLNPIGVIFSSFIMALFYIGGELSQSRLGIPNAITGVFQGILLFSLLACDVLINYKLRWDNSSLHARLAGSK</sequence>
<evidence type="ECO:0000256" key="4">
    <source>
        <dbReference type="ARBA" id="ARBA00022989"/>
    </source>
</evidence>
<dbReference type="PANTHER" id="PTHR47089">
    <property type="entry name" value="ABC TRANSPORTER, PERMEASE PROTEIN"/>
    <property type="match status" value="1"/>
</dbReference>
<feature type="transmembrane region" description="Helical" evidence="6">
    <location>
        <begin position="87"/>
        <end position="107"/>
    </location>
</feature>
<feature type="transmembrane region" description="Helical" evidence="6">
    <location>
        <begin position="280"/>
        <end position="313"/>
    </location>
</feature>
<feature type="transmembrane region" description="Helical" evidence="6">
    <location>
        <begin position="148"/>
        <end position="170"/>
    </location>
</feature>
<comment type="caution">
    <text evidence="7">The sequence shown here is derived from an EMBL/GenBank/DDBJ whole genome shotgun (WGS) entry which is preliminary data.</text>
</comment>
<feature type="transmembrane region" description="Helical" evidence="6">
    <location>
        <begin position="325"/>
        <end position="345"/>
    </location>
</feature>
<keyword evidence="5 6" id="KW-0472">Membrane</keyword>
<feature type="transmembrane region" description="Helical" evidence="6">
    <location>
        <begin position="246"/>
        <end position="268"/>
    </location>
</feature>
<accession>A0ABS0EXI3</accession>
<dbReference type="Proteomes" id="UP000657372">
    <property type="component" value="Unassembled WGS sequence"/>
</dbReference>
<keyword evidence="4 6" id="KW-1133">Transmembrane helix</keyword>
<feature type="transmembrane region" description="Helical" evidence="6">
    <location>
        <begin position="62"/>
        <end position="80"/>
    </location>
</feature>
<dbReference type="InterPro" id="IPR001851">
    <property type="entry name" value="ABC_transp_permease"/>
</dbReference>
<proteinExistence type="predicted"/>
<evidence type="ECO:0000256" key="2">
    <source>
        <dbReference type="ARBA" id="ARBA00022475"/>
    </source>
</evidence>
<evidence type="ECO:0000313" key="7">
    <source>
        <dbReference type="EMBL" id="MBF8178799.1"/>
    </source>
</evidence>
<dbReference type="PANTHER" id="PTHR47089:SF1">
    <property type="entry name" value="GUANOSINE ABC TRANSPORTER PERMEASE PROTEIN NUPP"/>
    <property type="match status" value="1"/>
</dbReference>
<dbReference type="Pfam" id="PF02653">
    <property type="entry name" value="BPD_transp_2"/>
    <property type="match status" value="1"/>
</dbReference>
<evidence type="ECO:0000256" key="1">
    <source>
        <dbReference type="ARBA" id="ARBA00004651"/>
    </source>
</evidence>
<feature type="transmembrane region" description="Helical" evidence="6">
    <location>
        <begin position="199"/>
        <end position="217"/>
    </location>
</feature>
<dbReference type="RefSeq" id="WP_195876012.1">
    <property type="nucleotide sequence ID" value="NZ_JADOEL010000012.1"/>
</dbReference>
<name>A0ABS0EXI3_9BURK</name>
<evidence type="ECO:0000256" key="3">
    <source>
        <dbReference type="ARBA" id="ARBA00022692"/>
    </source>
</evidence>
<protein>
    <submittedName>
        <fullName evidence="7">ABC transporter permease</fullName>
    </submittedName>
</protein>
<keyword evidence="3 6" id="KW-0812">Transmembrane</keyword>
<keyword evidence="2" id="KW-1003">Cell membrane</keyword>
<reference evidence="7 8" key="1">
    <citation type="submission" date="2020-11" db="EMBL/GenBank/DDBJ databases">
        <title>WGS of Herminiimonas contaminans strain Marseille-Q4544 isolated from planarians Schmidtea mediterranea.</title>
        <authorList>
            <person name="Kangale L."/>
        </authorList>
    </citation>
    <scope>NUCLEOTIDE SEQUENCE [LARGE SCALE GENOMIC DNA]</scope>
    <source>
        <strain evidence="7 8">Marseille-Q4544</strain>
    </source>
</reference>
<feature type="transmembrane region" description="Helical" evidence="6">
    <location>
        <begin position="113"/>
        <end position="139"/>
    </location>
</feature>
<keyword evidence="8" id="KW-1185">Reference proteome</keyword>
<dbReference type="CDD" id="cd06580">
    <property type="entry name" value="TM_PBP1_transp_TpRbsC_like"/>
    <property type="match status" value="1"/>
</dbReference>